<feature type="compositionally biased region" description="Low complexity" evidence="14">
    <location>
        <begin position="47"/>
        <end position="60"/>
    </location>
</feature>
<feature type="transmembrane region" description="Helical" evidence="13">
    <location>
        <begin position="377"/>
        <end position="397"/>
    </location>
</feature>
<feature type="domain" description="Membrane insertase YidC N-terminal" evidence="16">
    <location>
        <begin position="78"/>
        <end position="366"/>
    </location>
</feature>
<evidence type="ECO:0000256" key="2">
    <source>
        <dbReference type="ARBA" id="ARBA00010527"/>
    </source>
</evidence>
<evidence type="ECO:0000256" key="1">
    <source>
        <dbReference type="ARBA" id="ARBA00004429"/>
    </source>
</evidence>
<dbReference type="Gene3D" id="2.70.98.90">
    <property type="match status" value="1"/>
</dbReference>
<keyword evidence="6 13" id="KW-0812">Transmembrane</keyword>
<feature type="transmembrane region" description="Helical" evidence="13">
    <location>
        <begin position="440"/>
        <end position="460"/>
    </location>
</feature>
<dbReference type="NCBIfam" id="TIGR03592">
    <property type="entry name" value="yidC_oxa1_cterm"/>
    <property type="match status" value="1"/>
</dbReference>
<dbReference type="PRINTS" id="PR01900">
    <property type="entry name" value="YIDCPROTEIN"/>
</dbReference>
<organism evidence="17 18">
    <name type="scientific">Puniceibacterium antarcticum</name>
    <dbReference type="NCBI Taxonomy" id="1206336"/>
    <lineage>
        <taxon>Bacteria</taxon>
        <taxon>Pseudomonadati</taxon>
        <taxon>Pseudomonadota</taxon>
        <taxon>Alphaproteobacteria</taxon>
        <taxon>Rhodobacterales</taxon>
        <taxon>Paracoccaceae</taxon>
        <taxon>Puniceibacterium</taxon>
    </lineage>
</organism>
<evidence type="ECO:0000256" key="14">
    <source>
        <dbReference type="SAM" id="MobiDB-lite"/>
    </source>
</evidence>
<keyword evidence="8 13" id="KW-1133">Transmembrane helix</keyword>
<dbReference type="InterPro" id="IPR047196">
    <property type="entry name" value="YidC_ALB_C"/>
</dbReference>
<dbReference type="CDD" id="cd20070">
    <property type="entry name" value="5TM_YidC_Alb3"/>
    <property type="match status" value="1"/>
</dbReference>
<evidence type="ECO:0000256" key="10">
    <source>
        <dbReference type="ARBA" id="ARBA00023186"/>
    </source>
</evidence>
<comment type="function">
    <text evidence="13">Required for the insertion and/or proper folding and/or complex formation of integral membrane proteins into the membrane. Involved in integration of membrane proteins that insert both dependently and independently of the Sec translocase complex, as well as at least some lipoproteins. Aids folding of multispanning membrane proteins.</text>
</comment>
<proteinExistence type="inferred from homology"/>
<dbReference type="GO" id="GO:0015031">
    <property type="term" value="P:protein transport"/>
    <property type="evidence" value="ECO:0007669"/>
    <property type="project" value="UniProtKB-KW"/>
</dbReference>
<dbReference type="InterPro" id="IPR028055">
    <property type="entry name" value="YidC/Oxa/ALB_C"/>
</dbReference>
<keyword evidence="7 13" id="KW-0653">Protein transport</keyword>
<comment type="subunit">
    <text evidence="13">Interacts with the Sec translocase complex via SecD. Specifically interacts with transmembrane segments of nascent integral membrane proteins during membrane integration.</text>
</comment>
<sequence>MDDQNKNLILATVLSFVVILTWFLLFPPPDKAAVDPNQAAVTETENPASPSLATAPSAAAGTVPGAESAAAVTADTPRVPVETARLSGSISLIGGRIDDLKLKDYRVTIEPESPIVQMLGPVSSPHPYYALYGWAPGTGLGLEDVPGANTPWTVENGETLTTETPVTLRWNSPTGMIFRRTIAVDENFMFKVTQSVENAGSAQASLAPYGIIARRGEPEGRKKFFILHEGVVAMADGTLTETDYSDMPDLDVMPSEGARAEVMSVADSGWIGFTDHFWMSTLIPETGTPFKAVAKYDDARDIYQTEAVLPTMTVAPGETKEVTTQLFAGAKEWETIRDYQNAGVDRFIDSIDWGWFFFLTKPIFWVLHHLNQLIGNMGWSIICLTLLIKALLFPLAYKSYVSMAKMKELQPEMEKMKENAGDDRQKLQQGMMELYKKNKVNPASGCLPIVMQIPIFFSLYKVIFVTLELRHAPWIGWIRDLSAPDPSSILNLFGLLPFAPPDATSFLAILSLGFLPIVLGISMWLQQKLNPAPTDKTQAMIFAWMPWVFMFMLGHFASGLVLYWIANNTITFTQQYIIMRTQGFKPDVFGNILRSLRLKPKGDPKTDKK</sequence>
<evidence type="ECO:0000256" key="3">
    <source>
        <dbReference type="ARBA" id="ARBA00015325"/>
    </source>
</evidence>
<dbReference type="PANTHER" id="PTHR12428">
    <property type="entry name" value="OXA1"/>
    <property type="match status" value="1"/>
</dbReference>
<evidence type="ECO:0000259" key="16">
    <source>
        <dbReference type="Pfam" id="PF14849"/>
    </source>
</evidence>
<gene>
    <name evidence="13" type="primary">yidC</name>
    <name evidence="17" type="ORF">P775_17000</name>
</gene>
<evidence type="ECO:0000313" key="17">
    <source>
        <dbReference type="EMBL" id="PIL18963.1"/>
    </source>
</evidence>
<dbReference type="InterPro" id="IPR028053">
    <property type="entry name" value="Membr_insert_YidC_N"/>
</dbReference>
<dbReference type="InterPro" id="IPR019998">
    <property type="entry name" value="Membr_insert_YidC"/>
</dbReference>
<evidence type="ECO:0000259" key="15">
    <source>
        <dbReference type="Pfam" id="PF02096"/>
    </source>
</evidence>
<dbReference type="InterPro" id="IPR038221">
    <property type="entry name" value="YidC_periplasmic_sf"/>
</dbReference>
<evidence type="ECO:0000256" key="11">
    <source>
        <dbReference type="ARBA" id="ARBA00033245"/>
    </source>
</evidence>
<dbReference type="NCBIfam" id="NF002353">
    <property type="entry name" value="PRK01318.1-4"/>
    <property type="match status" value="1"/>
</dbReference>
<evidence type="ECO:0000256" key="8">
    <source>
        <dbReference type="ARBA" id="ARBA00022989"/>
    </source>
</evidence>
<dbReference type="PRINTS" id="PR00701">
    <property type="entry name" value="60KDINNERMP"/>
</dbReference>
<dbReference type="InterPro" id="IPR001708">
    <property type="entry name" value="YidC/ALB3/OXA1/COX18"/>
</dbReference>
<evidence type="ECO:0000313" key="18">
    <source>
        <dbReference type="Proteomes" id="UP000231259"/>
    </source>
</evidence>
<dbReference type="AlphaFoldDB" id="A0A2G8RBU8"/>
<dbReference type="HAMAP" id="MF_01810">
    <property type="entry name" value="YidC_type1"/>
    <property type="match status" value="1"/>
</dbReference>
<dbReference type="Pfam" id="PF02096">
    <property type="entry name" value="60KD_IMP"/>
    <property type="match status" value="1"/>
</dbReference>
<keyword evidence="9 13" id="KW-0472">Membrane</keyword>
<evidence type="ECO:0000256" key="4">
    <source>
        <dbReference type="ARBA" id="ARBA00022448"/>
    </source>
</evidence>
<feature type="transmembrane region" description="Helical" evidence="13">
    <location>
        <begin position="503"/>
        <end position="525"/>
    </location>
</feature>
<dbReference type="Pfam" id="PF14849">
    <property type="entry name" value="YidC_periplas"/>
    <property type="match status" value="1"/>
</dbReference>
<dbReference type="NCBIfam" id="TIGR03593">
    <property type="entry name" value="yidC_nterm"/>
    <property type="match status" value="1"/>
</dbReference>
<feature type="region of interest" description="Disordered" evidence="14">
    <location>
        <begin position="36"/>
        <end position="60"/>
    </location>
</feature>
<evidence type="ECO:0000256" key="13">
    <source>
        <dbReference type="HAMAP-Rule" id="MF_01810"/>
    </source>
</evidence>
<comment type="caution">
    <text evidence="17">The sequence shown here is derived from an EMBL/GenBank/DDBJ whole genome shotgun (WGS) entry which is preliminary data.</text>
</comment>
<dbReference type="GO" id="GO:0005886">
    <property type="term" value="C:plasma membrane"/>
    <property type="evidence" value="ECO:0007669"/>
    <property type="project" value="UniProtKB-SubCell"/>
</dbReference>
<dbReference type="PANTHER" id="PTHR12428:SF65">
    <property type="entry name" value="CYTOCHROME C OXIDASE ASSEMBLY PROTEIN COX18, MITOCHONDRIAL"/>
    <property type="match status" value="1"/>
</dbReference>
<reference evidence="17 18" key="1">
    <citation type="submission" date="2013-09" db="EMBL/GenBank/DDBJ databases">
        <title>Genome sequencing of Phaeobacter antarcticus sp. nov. SM1211.</title>
        <authorList>
            <person name="Zhang X.-Y."/>
            <person name="Liu C."/>
            <person name="Chen X.-L."/>
            <person name="Xie B.-B."/>
            <person name="Qin Q.-L."/>
            <person name="Rong J.-C."/>
            <person name="Zhang Y.-Z."/>
        </authorList>
    </citation>
    <scope>NUCLEOTIDE SEQUENCE [LARGE SCALE GENOMIC DNA]</scope>
    <source>
        <strain evidence="17 18">SM1211</strain>
    </source>
</reference>
<keyword evidence="10 13" id="KW-0143">Chaperone</keyword>
<dbReference type="Proteomes" id="UP000231259">
    <property type="component" value="Unassembled WGS sequence"/>
</dbReference>
<evidence type="ECO:0000256" key="5">
    <source>
        <dbReference type="ARBA" id="ARBA00022475"/>
    </source>
</evidence>
<dbReference type="OrthoDB" id="9780552at2"/>
<evidence type="ECO:0000256" key="12">
    <source>
        <dbReference type="ARBA" id="ARBA00033342"/>
    </source>
</evidence>
<comment type="similarity">
    <text evidence="2 13">Belongs to the OXA1/ALB3/YidC family. Type 1 subfamily.</text>
</comment>
<feature type="domain" description="Membrane insertase YidC/Oxa/ALB C-terminal" evidence="15">
    <location>
        <begin position="377"/>
        <end position="580"/>
    </location>
</feature>
<dbReference type="CDD" id="cd19961">
    <property type="entry name" value="EcYidC-like_peri"/>
    <property type="match status" value="1"/>
</dbReference>
<name>A0A2G8RBU8_9RHOB</name>
<keyword evidence="18" id="KW-1185">Reference proteome</keyword>
<feature type="transmembrane region" description="Helical" evidence="13">
    <location>
        <begin position="7"/>
        <end position="26"/>
    </location>
</feature>
<evidence type="ECO:0000256" key="9">
    <source>
        <dbReference type="ARBA" id="ARBA00023136"/>
    </source>
</evidence>
<keyword evidence="4 13" id="KW-0813">Transport</keyword>
<keyword evidence="5 13" id="KW-1003">Cell membrane</keyword>
<comment type="subcellular location">
    <subcellularLocation>
        <location evidence="1">Cell inner membrane</location>
        <topology evidence="1">Multi-pass membrane protein</topology>
    </subcellularLocation>
    <subcellularLocation>
        <location evidence="13">Cell membrane</location>
        <topology evidence="13">Multi-pass membrane protein</topology>
    </subcellularLocation>
</comment>
<dbReference type="RefSeq" id="WP_099911947.1">
    <property type="nucleotide sequence ID" value="NZ_AWWI01000117.1"/>
</dbReference>
<evidence type="ECO:0000256" key="6">
    <source>
        <dbReference type="ARBA" id="ARBA00022692"/>
    </source>
</evidence>
<protein>
    <recommendedName>
        <fullName evidence="3 13">Membrane protein insertase YidC</fullName>
    </recommendedName>
    <alternativeName>
        <fullName evidence="12 13">Foldase YidC</fullName>
    </alternativeName>
    <alternativeName>
        <fullName evidence="11 13">Membrane integrase YidC</fullName>
    </alternativeName>
    <alternativeName>
        <fullName evidence="13">Membrane protein YidC</fullName>
    </alternativeName>
</protein>
<dbReference type="GO" id="GO:0032977">
    <property type="term" value="F:membrane insertase activity"/>
    <property type="evidence" value="ECO:0007669"/>
    <property type="project" value="InterPro"/>
</dbReference>
<accession>A0A2G8RBU8</accession>
<evidence type="ECO:0000256" key="7">
    <source>
        <dbReference type="ARBA" id="ARBA00022927"/>
    </source>
</evidence>
<dbReference type="GO" id="GO:0051205">
    <property type="term" value="P:protein insertion into membrane"/>
    <property type="evidence" value="ECO:0007669"/>
    <property type="project" value="TreeGrafter"/>
</dbReference>
<feature type="transmembrane region" description="Helical" evidence="13">
    <location>
        <begin position="546"/>
        <end position="566"/>
    </location>
</feature>
<dbReference type="EMBL" id="AWWI01000117">
    <property type="protein sequence ID" value="PIL18963.1"/>
    <property type="molecule type" value="Genomic_DNA"/>
</dbReference>